<organism evidence="2 3">
    <name type="scientific">Mucilaginibacter paludis DSM 18603</name>
    <dbReference type="NCBI Taxonomy" id="714943"/>
    <lineage>
        <taxon>Bacteria</taxon>
        <taxon>Pseudomonadati</taxon>
        <taxon>Bacteroidota</taxon>
        <taxon>Sphingobacteriia</taxon>
        <taxon>Sphingobacteriales</taxon>
        <taxon>Sphingobacteriaceae</taxon>
        <taxon>Mucilaginibacter</taxon>
    </lineage>
</organism>
<gene>
    <name evidence="2" type="ORF">Mucpa_5630</name>
</gene>
<dbReference type="EMBL" id="CM001403">
    <property type="protein sequence ID" value="EHQ29699.1"/>
    <property type="molecule type" value="Genomic_DNA"/>
</dbReference>
<evidence type="ECO:0000313" key="3">
    <source>
        <dbReference type="Proteomes" id="UP000002774"/>
    </source>
</evidence>
<dbReference type="HOGENOM" id="CLU_1530852_0_0_10"/>
<protein>
    <submittedName>
        <fullName evidence="2">Uncharacterized protein</fullName>
    </submittedName>
</protein>
<keyword evidence="3" id="KW-1185">Reference proteome</keyword>
<dbReference type="Proteomes" id="UP000002774">
    <property type="component" value="Chromosome"/>
</dbReference>
<keyword evidence="1" id="KW-0812">Transmembrane</keyword>
<dbReference type="STRING" id="714943.Mucpa_5630"/>
<evidence type="ECO:0000256" key="1">
    <source>
        <dbReference type="SAM" id="Phobius"/>
    </source>
</evidence>
<keyword evidence="1" id="KW-1133">Transmembrane helix</keyword>
<reference evidence="2" key="1">
    <citation type="submission" date="2011-09" db="EMBL/GenBank/DDBJ databases">
        <title>The permanent draft genome of Mucilaginibacter paludis DSM 18603.</title>
        <authorList>
            <consortium name="US DOE Joint Genome Institute (JGI-PGF)"/>
            <person name="Lucas S."/>
            <person name="Han J."/>
            <person name="Lapidus A."/>
            <person name="Bruce D."/>
            <person name="Goodwin L."/>
            <person name="Pitluck S."/>
            <person name="Peters L."/>
            <person name="Kyrpides N."/>
            <person name="Mavromatis K."/>
            <person name="Ivanova N."/>
            <person name="Mikhailova N."/>
            <person name="Held B."/>
            <person name="Detter J.C."/>
            <person name="Tapia R."/>
            <person name="Han C."/>
            <person name="Land M."/>
            <person name="Hauser L."/>
            <person name="Markowitz V."/>
            <person name="Cheng J.-F."/>
            <person name="Hugenholtz P."/>
            <person name="Woyke T."/>
            <person name="Wu D."/>
            <person name="Tindall B."/>
            <person name="Brambilla E."/>
            <person name="Klenk H.-P."/>
            <person name="Eisen J.A."/>
        </authorList>
    </citation>
    <scope>NUCLEOTIDE SEQUENCE [LARGE SCALE GENOMIC DNA]</scope>
    <source>
        <strain evidence="2">DSM 18603</strain>
    </source>
</reference>
<proteinExistence type="predicted"/>
<feature type="transmembrane region" description="Helical" evidence="1">
    <location>
        <begin position="12"/>
        <end position="31"/>
    </location>
</feature>
<accession>H1Y164</accession>
<name>H1Y164_9SPHI</name>
<keyword evidence="1" id="KW-0472">Membrane</keyword>
<sequence length="167" mass="19109">MILMKFIGSHYLLFAALALAVWYGGVLFTFYRNEAKKLYAQQFPKPETPLPTVLADDEEFDLMGAPAEEYGVSTVLAHEVRFMQRKTMIPDEEMQGLIPDVLEEIKKVIQTVEAEEGDKADFISLFKLITVKYPRLAESKHLPDINDWLREHCPFGLDEDELAGLWA</sequence>
<evidence type="ECO:0000313" key="2">
    <source>
        <dbReference type="EMBL" id="EHQ29699.1"/>
    </source>
</evidence>
<dbReference type="AlphaFoldDB" id="H1Y164"/>